<dbReference type="InterPro" id="IPR001296">
    <property type="entry name" value="Glyco_trans_1"/>
</dbReference>
<gene>
    <name evidence="3" type="ORF">LCGC14_2465740</name>
</gene>
<dbReference type="AlphaFoldDB" id="A0A0F9BBW4"/>
<accession>A0A0F9BBW4</accession>
<dbReference type="PANTHER" id="PTHR46401">
    <property type="entry name" value="GLYCOSYLTRANSFERASE WBBK-RELATED"/>
    <property type="match status" value="1"/>
</dbReference>
<dbReference type="GO" id="GO:0009103">
    <property type="term" value="P:lipopolysaccharide biosynthetic process"/>
    <property type="evidence" value="ECO:0007669"/>
    <property type="project" value="TreeGrafter"/>
</dbReference>
<dbReference type="GO" id="GO:0016757">
    <property type="term" value="F:glycosyltransferase activity"/>
    <property type="evidence" value="ECO:0007669"/>
    <property type="project" value="InterPro"/>
</dbReference>
<sequence>APVSDHEQLAKVRTKYGLPKDYILFLGTIEPRKNIPKIITAYSKIARDLNGSKLVICGGYGWNAHKVYTTYNDLGLEDDVIFAGRVDEEDKAAIYSGAKVFVFPSIFEGFGLPPLEAMACGTPVVTSNSSSLPEVVGDAGKLVDHQNDDEIAEAILKLVKDDDMNAEFSARGIKRAKKFTWKNAADQFIELYKQIVDSRS</sequence>
<feature type="domain" description="Glycosyl transferase family 1" evidence="2">
    <location>
        <begin position="20"/>
        <end position="174"/>
    </location>
</feature>
<dbReference type="FunFam" id="3.40.50.2000:FF:000119">
    <property type="entry name" value="Glycosyl transferase group 1"/>
    <property type="match status" value="1"/>
</dbReference>
<proteinExistence type="predicted"/>
<dbReference type="PANTHER" id="PTHR46401:SF2">
    <property type="entry name" value="GLYCOSYLTRANSFERASE WBBK-RELATED"/>
    <property type="match status" value="1"/>
</dbReference>
<evidence type="ECO:0000256" key="1">
    <source>
        <dbReference type="ARBA" id="ARBA00022679"/>
    </source>
</evidence>
<feature type="non-terminal residue" evidence="3">
    <location>
        <position position="1"/>
    </location>
</feature>
<dbReference type="Gene3D" id="3.40.50.2000">
    <property type="entry name" value="Glycogen Phosphorylase B"/>
    <property type="match status" value="1"/>
</dbReference>
<dbReference type="Pfam" id="PF00534">
    <property type="entry name" value="Glycos_transf_1"/>
    <property type="match status" value="1"/>
</dbReference>
<dbReference type="CDD" id="cd03809">
    <property type="entry name" value="GT4_MtfB-like"/>
    <property type="match status" value="1"/>
</dbReference>
<organism evidence="3">
    <name type="scientific">marine sediment metagenome</name>
    <dbReference type="NCBI Taxonomy" id="412755"/>
    <lineage>
        <taxon>unclassified sequences</taxon>
        <taxon>metagenomes</taxon>
        <taxon>ecological metagenomes</taxon>
    </lineage>
</organism>
<evidence type="ECO:0000313" key="3">
    <source>
        <dbReference type="EMBL" id="KKL19409.1"/>
    </source>
</evidence>
<reference evidence="3" key="1">
    <citation type="journal article" date="2015" name="Nature">
        <title>Complex archaea that bridge the gap between prokaryotes and eukaryotes.</title>
        <authorList>
            <person name="Spang A."/>
            <person name="Saw J.H."/>
            <person name="Jorgensen S.L."/>
            <person name="Zaremba-Niedzwiedzka K."/>
            <person name="Martijn J."/>
            <person name="Lind A.E."/>
            <person name="van Eijk R."/>
            <person name="Schleper C."/>
            <person name="Guy L."/>
            <person name="Ettema T.J."/>
        </authorList>
    </citation>
    <scope>NUCLEOTIDE SEQUENCE</scope>
</reference>
<protein>
    <recommendedName>
        <fullName evidence="2">Glycosyl transferase family 1 domain-containing protein</fullName>
    </recommendedName>
</protein>
<name>A0A0F9BBW4_9ZZZZ</name>
<evidence type="ECO:0000259" key="2">
    <source>
        <dbReference type="Pfam" id="PF00534"/>
    </source>
</evidence>
<dbReference type="SUPFAM" id="SSF53756">
    <property type="entry name" value="UDP-Glycosyltransferase/glycogen phosphorylase"/>
    <property type="match status" value="1"/>
</dbReference>
<keyword evidence="1" id="KW-0808">Transferase</keyword>
<comment type="caution">
    <text evidence="3">The sequence shown here is derived from an EMBL/GenBank/DDBJ whole genome shotgun (WGS) entry which is preliminary data.</text>
</comment>
<dbReference type="EMBL" id="LAZR01038498">
    <property type="protein sequence ID" value="KKL19409.1"/>
    <property type="molecule type" value="Genomic_DNA"/>
</dbReference>